<organism evidence="2 3">
    <name type="scientific">Botryotinia fuckeliana (strain T4)</name>
    <name type="common">Noble rot fungus</name>
    <name type="synonym">Botrytis cinerea</name>
    <dbReference type="NCBI Taxonomy" id="999810"/>
    <lineage>
        <taxon>Eukaryota</taxon>
        <taxon>Fungi</taxon>
        <taxon>Dikarya</taxon>
        <taxon>Ascomycota</taxon>
        <taxon>Pezizomycotina</taxon>
        <taxon>Leotiomycetes</taxon>
        <taxon>Helotiales</taxon>
        <taxon>Sclerotiniaceae</taxon>
        <taxon>Botrytis</taxon>
    </lineage>
</organism>
<protein>
    <submittedName>
        <fullName evidence="2">Uncharacterized protein</fullName>
    </submittedName>
</protein>
<dbReference type="OrthoDB" id="3547689at2759"/>
<dbReference type="HOGENOM" id="CLU_2183522_0_0_1"/>
<dbReference type="EMBL" id="FQ790281">
    <property type="protein sequence ID" value="CCD46170.1"/>
    <property type="molecule type" value="Genomic_DNA"/>
</dbReference>
<feature type="compositionally biased region" description="Pro residues" evidence="1">
    <location>
        <begin position="18"/>
        <end position="32"/>
    </location>
</feature>
<name>G2Y0K5_BOTF4</name>
<gene>
    <name evidence="2" type="ORF">BofuT4_P117200.1</name>
</gene>
<reference evidence="3" key="1">
    <citation type="journal article" date="2011" name="PLoS Genet.">
        <title>Genomic analysis of the necrotrophic fungal pathogens Sclerotinia sclerotiorum and Botrytis cinerea.</title>
        <authorList>
            <person name="Amselem J."/>
            <person name="Cuomo C.A."/>
            <person name="van Kan J.A."/>
            <person name="Viaud M."/>
            <person name="Benito E.P."/>
            <person name="Couloux A."/>
            <person name="Coutinho P.M."/>
            <person name="de Vries R.P."/>
            <person name="Dyer P.S."/>
            <person name="Fillinger S."/>
            <person name="Fournier E."/>
            <person name="Gout L."/>
            <person name="Hahn M."/>
            <person name="Kohn L."/>
            <person name="Lapalu N."/>
            <person name="Plummer K.M."/>
            <person name="Pradier J.M."/>
            <person name="Quevillon E."/>
            <person name="Sharon A."/>
            <person name="Simon A."/>
            <person name="ten Have A."/>
            <person name="Tudzynski B."/>
            <person name="Tudzynski P."/>
            <person name="Wincker P."/>
            <person name="Andrew M."/>
            <person name="Anthouard V."/>
            <person name="Beever R.E."/>
            <person name="Beffa R."/>
            <person name="Benoit I."/>
            <person name="Bouzid O."/>
            <person name="Brault B."/>
            <person name="Chen Z."/>
            <person name="Choquer M."/>
            <person name="Collemare J."/>
            <person name="Cotton P."/>
            <person name="Danchin E.G."/>
            <person name="Da Silva C."/>
            <person name="Gautier A."/>
            <person name="Giraud C."/>
            <person name="Giraud T."/>
            <person name="Gonzalez C."/>
            <person name="Grossetete S."/>
            <person name="Guldener U."/>
            <person name="Henrissat B."/>
            <person name="Howlett B.J."/>
            <person name="Kodira C."/>
            <person name="Kretschmer M."/>
            <person name="Lappartient A."/>
            <person name="Leroch M."/>
            <person name="Levis C."/>
            <person name="Mauceli E."/>
            <person name="Neuveglise C."/>
            <person name="Oeser B."/>
            <person name="Pearson M."/>
            <person name="Poulain J."/>
            <person name="Poussereau N."/>
            <person name="Quesneville H."/>
            <person name="Rascle C."/>
            <person name="Schumacher J."/>
            <person name="Segurens B."/>
            <person name="Sexton A."/>
            <person name="Silva E."/>
            <person name="Sirven C."/>
            <person name="Soanes D.M."/>
            <person name="Talbot N.J."/>
            <person name="Templeton M."/>
            <person name="Yandava C."/>
            <person name="Yarden O."/>
            <person name="Zeng Q."/>
            <person name="Rollins J.A."/>
            <person name="Lebrun M.H."/>
            <person name="Dickman M."/>
        </authorList>
    </citation>
    <scope>NUCLEOTIDE SEQUENCE [LARGE SCALE GENOMIC DNA]</scope>
    <source>
        <strain evidence="3">T4</strain>
    </source>
</reference>
<dbReference type="InParanoid" id="G2Y0K5"/>
<evidence type="ECO:0000313" key="3">
    <source>
        <dbReference type="Proteomes" id="UP000008177"/>
    </source>
</evidence>
<dbReference type="AlphaFoldDB" id="G2Y0K5"/>
<dbReference type="Proteomes" id="UP000008177">
    <property type="component" value="Unplaced contigs"/>
</dbReference>
<feature type="compositionally biased region" description="Polar residues" evidence="1">
    <location>
        <begin position="1"/>
        <end position="11"/>
    </location>
</feature>
<sequence length="118" mass="12794">MHSPATNSHMNHQIHLPDTPPPTSSNPAPSPTPQRGIDSATETKSDIQSPDLKSKNSDKQPRASRQPEYTSFSSLGLREPAEPKRLDFSSQENLSTASPPPTAMQQIKSVLGIEAPQK</sequence>
<feature type="compositionally biased region" description="Polar residues" evidence="1">
    <location>
        <begin position="88"/>
        <end position="108"/>
    </location>
</feature>
<feature type="region of interest" description="Disordered" evidence="1">
    <location>
        <begin position="1"/>
        <end position="118"/>
    </location>
</feature>
<proteinExistence type="predicted"/>
<accession>G2Y0K5</accession>
<feature type="compositionally biased region" description="Basic and acidic residues" evidence="1">
    <location>
        <begin position="52"/>
        <end position="61"/>
    </location>
</feature>
<evidence type="ECO:0000313" key="2">
    <source>
        <dbReference type="EMBL" id="CCD46170.1"/>
    </source>
</evidence>
<evidence type="ECO:0000256" key="1">
    <source>
        <dbReference type="SAM" id="MobiDB-lite"/>
    </source>
</evidence>